<feature type="domain" description="Tubulin-like protein TubZ-like C-terminal" evidence="2">
    <location>
        <begin position="249"/>
        <end position="384"/>
    </location>
</feature>
<keyword evidence="4" id="KW-1185">Reference proteome</keyword>
<evidence type="ECO:0000256" key="1">
    <source>
        <dbReference type="SAM" id="MobiDB-lite"/>
    </source>
</evidence>
<accession>A0A2G6Q7F2</accession>
<dbReference type="InterPro" id="IPR054719">
    <property type="entry name" value="TubZ-like_C"/>
</dbReference>
<dbReference type="AlphaFoldDB" id="A0A2G6Q7F2"/>
<feature type="region of interest" description="Disordered" evidence="1">
    <location>
        <begin position="441"/>
        <end position="486"/>
    </location>
</feature>
<evidence type="ECO:0000313" key="3">
    <source>
        <dbReference type="EMBL" id="PIE92748.1"/>
    </source>
</evidence>
<evidence type="ECO:0000313" key="4">
    <source>
        <dbReference type="Proteomes" id="UP000228484"/>
    </source>
</evidence>
<proteinExistence type="predicted"/>
<evidence type="ECO:0000259" key="2">
    <source>
        <dbReference type="Pfam" id="PF22453"/>
    </source>
</evidence>
<name>A0A2G6Q7F2_9BACI</name>
<reference evidence="3 4" key="1">
    <citation type="submission" date="2017-09" db="EMBL/GenBank/DDBJ databases">
        <title>Biocontrol bacteria screening and application from spent mushroom substrate.</title>
        <authorList>
            <person name="Sun X."/>
        </authorList>
    </citation>
    <scope>NUCLEOTIDE SEQUENCE [LARGE SCALE GENOMIC DNA]</scope>
    <source>
        <strain evidence="3 4">100374</strain>
    </source>
</reference>
<comment type="caution">
    <text evidence="3">The sequence shown here is derived from an EMBL/GenBank/DDBJ whole genome shotgun (WGS) entry which is preliminary data.</text>
</comment>
<dbReference type="Proteomes" id="UP000228484">
    <property type="component" value="Unassembled WGS sequence"/>
</dbReference>
<organism evidence="3 4">
    <name type="scientific">Bacillus fungorum</name>
    <dbReference type="NCBI Taxonomy" id="2039284"/>
    <lineage>
        <taxon>Bacteria</taxon>
        <taxon>Bacillati</taxon>
        <taxon>Bacillota</taxon>
        <taxon>Bacilli</taxon>
        <taxon>Bacillales</taxon>
        <taxon>Bacillaceae</taxon>
        <taxon>Bacillus</taxon>
    </lineage>
</organism>
<gene>
    <name evidence="3" type="ORF">CO726_24585</name>
</gene>
<dbReference type="Gene3D" id="3.40.50.1440">
    <property type="entry name" value="Tubulin/FtsZ, GTPase domain"/>
    <property type="match status" value="1"/>
</dbReference>
<dbReference type="SUPFAM" id="SSF52490">
    <property type="entry name" value="Tubulin nucleotide-binding domain-like"/>
    <property type="match status" value="1"/>
</dbReference>
<dbReference type="InterPro" id="IPR036525">
    <property type="entry name" value="Tubulin/FtsZ_GTPase_sf"/>
</dbReference>
<dbReference type="GO" id="GO:0051301">
    <property type="term" value="P:cell division"/>
    <property type="evidence" value="ECO:0007669"/>
    <property type="project" value="UniProtKB-KW"/>
</dbReference>
<dbReference type="Pfam" id="PF22453">
    <property type="entry name" value="TubZ-like_C"/>
    <property type="match status" value="1"/>
</dbReference>
<dbReference type="RefSeq" id="WP_099685983.1">
    <property type="nucleotide sequence ID" value="NZ_NWUW01000026.1"/>
</dbReference>
<keyword evidence="3" id="KW-0132">Cell division</keyword>
<protein>
    <submittedName>
        <fullName evidence="3">Cell division protein FtsZ</fullName>
    </submittedName>
</protein>
<dbReference type="EMBL" id="NWUW01000026">
    <property type="protein sequence ID" value="PIE92748.1"/>
    <property type="molecule type" value="Genomic_DNA"/>
</dbReference>
<sequence>MLTNSNELEFMYGNHEINNVAIRFGVIGAGQKGNKVADIFAGYKFSDGTPCYPTLALNLSATDMYYLENIAKEDRIHFDGLQGAARTPSVVLETFNPEENKNAEEQMNKLINAISRKFTDDDGQLIIDHILVDLGAGGGVGTGFGSLVLQLIRDDFFPVPVSMMISLPDDNPEELNNALLLISEINEFIKVQNTAYTATDTKPLSNVILCYNPQMEKIVRQQKGSKEFKDTHMNWQQTSNDYVASLIHEINIIPANFGSNLVSYDASDFQKLFTKYGRFLTIGKARIKKQDLKELESAIEKSLENSYLTCKHKFNSAKSFANILLHPSDADFFQDVETTNKINKVLSGYKNIKELSGKTGDPIWNSDYAVNYTIFGGMSLPEIVGELSIKAKYLHEKLDDKTEDEEEIDISFIPQGGFTPFSKGVQNKFGQNKQESVFARKSANTQTQNTTEETQKPAFGSKKTGFGKVNPSTINRGTFGNAFGKK</sequence>
<keyword evidence="3" id="KW-0131">Cell cycle</keyword>